<dbReference type="SMART" id="SM00956">
    <property type="entry name" value="RQC"/>
    <property type="match status" value="1"/>
</dbReference>
<evidence type="ECO:0000256" key="20">
    <source>
        <dbReference type="SAM" id="MobiDB-lite"/>
    </source>
</evidence>
<dbReference type="Pfam" id="PF16202">
    <property type="entry name" value="BLM_N"/>
    <property type="match status" value="1"/>
</dbReference>
<evidence type="ECO:0000256" key="16">
    <source>
        <dbReference type="ARBA" id="ARBA00034617"/>
    </source>
</evidence>
<comment type="subcellular location">
    <subcellularLocation>
        <location evidence="2">Nucleus</location>
    </subcellularLocation>
</comment>
<keyword evidence="7" id="KW-0227">DNA damage</keyword>
<dbReference type="GO" id="GO:0005524">
    <property type="term" value="F:ATP binding"/>
    <property type="evidence" value="ECO:0007669"/>
    <property type="project" value="UniProtKB-KW"/>
</dbReference>
<dbReference type="FunFam" id="1.10.150.80:FF:000003">
    <property type="entry name" value="Bloom syndrome RecQ-like helicase"/>
    <property type="match status" value="1"/>
</dbReference>
<comment type="cofactor">
    <cofactor evidence="1">
        <name>Zn(2+)</name>
        <dbReference type="ChEBI" id="CHEBI:29105"/>
    </cofactor>
</comment>
<dbReference type="Gene3D" id="1.10.150.80">
    <property type="entry name" value="HRDC domain"/>
    <property type="match status" value="1"/>
</dbReference>
<dbReference type="GO" id="GO:0003677">
    <property type="term" value="F:DNA binding"/>
    <property type="evidence" value="ECO:0007669"/>
    <property type="project" value="UniProtKB-KW"/>
</dbReference>
<feature type="compositionally biased region" description="Polar residues" evidence="20">
    <location>
        <begin position="1"/>
        <end position="10"/>
    </location>
</feature>
<feature type="region of interest" description="Disordered" evidence="20">
    <location>
        <begin position="600"/>
        <end position="653"/>
    </location>
</feature>
<evidence type="ECO:0000259" key="23">
    <source>
        <dbReference type="PROSITE" id="PS51194"/>
    </source>
</evidence>
<evidence type="ECO:0000256" key="1">
    <source>
        <dbReference type="ARBA" id="ARBA00001947"/>
    </source>
</evidence>
<dbReference type="Ensembl" id="ENSSAUT00010053992.1">
    <property type="protein sequence ID" value="ENSSAUP00010051335.1"/>
    <property type="gene ID" value="ENSSAUG00010021147.1"/>
</dbReference>
<keyword evidence="8" id="KW-0378">Hydrolase</keyword>
<evidence type="ECO:0000313" key="24">
    <source>
        <dbReference type="Ensembl" id="ENSSAUP00010051335.1"/>
    </source>
</evidence>
<dbReference type="SMART" id="SM00341">
    <property type="entry name" value="HRDC"/>
    <property type="match status" value="1"/>
</dbReference>
<dbReference type="Pfam" id="PF16124">
    <property type="entry name" value="RecQ_Zn_bind"/>
    <property type="match status" value="1"/>
</dbReference>
<feature type="domain" description="HRDC" evidence="21">
    <location>
        <begin position="1226"/>
        <end position="1306"/>
    </location>
</feature>
<evidence type="ECO:0000259" key="22">
    <source>
        <dbReference type="PROSITE" id="PS51192"/>
    </source>
</evidence>
<dbReference type="InterPro" id="IPR027417">
    <property type="entry name" value="P-loop_NTPase"/>
</dbReference>
<evidence type="ECO:0000256" key="7">
    <source>
        <dbReference type="ARBA" id="ARBA00022763"/>
    </source>
</evidence>
<dbReference type="InterPro" id="IPR036390">
    <property type="entry name" value="WH_DNA-bd_sf"/>
</dbReference>
<feature type="region of interest" description="Disordered" evidence="20">
    <location>
        <begin position="363"/>
        <end position="391"/>
    </location>
</feature>
<evidence type="ECO:0000256" key="11">
    <source>
        <dbReference type="ARBA" id="ARBA00022840"/>
    </source>
</evidence>
<evidence type="ECO:0000256" key="3">
    <source>
        <dbReference type="ARBA" id="ARBA00005446"/>
    </source>
</evidence>
<proteinExistence type="inferred from homology"/>
<keyword evidence="14" id="KW-0413">Isomerase</keyword>
<dbReference type="InterPro" id="IPR002121">
    <property type="entry name" value="HRDC_dom"/>
</dbReference>
<dbReference type="GeneTree" id="ENSGT00940000156800"/>
<dbReference type="CDD" id="cd18794">
    <property type="entry name" value="SF2_C_RecQ"/>
    <property type="match status" value="1"/>
</dbReference>
<dbReference type="Gene3D" id="1.10.10.10">
    <property type="entry name" value="Winged helix-like DNA-binding domain superfamily/Winged helix DNA-binding domain"/>
    <property type="match status" value="1"/>
</dbReference>
<dbReference type="EC" id="5.6.2.4" evidence="17"/>
<keyword evidence="4" id="KW-0235">DNA replication</keyword>
<dbReference type="Gene3D" id="3.40.50.300">
    <property type="entry name" value="P-loop containing nucleotide triphosphate hydrolases"/>
    <property type="match status" value="2"/>
</dbReference>
<dbReference type="Pfam" id="PF08072">
    <property type="entry name" value="BDHCT"/>
    <property type="match status" value="1"/>
</dbReference>
<dbReference type="GO" id="GO:0005634">
    <property type="term" value="C:nucleus"/>
    <property type="evidence" value="ECO:0007669"/>
    <property type="project" value="UniProtKB-SubCell"/>
</dbReference>
<evidence type="ECO:0000256" key="8">
    <source>
        <dbReference type="ARBA" id="ARBA00022801"/>
    </source>
</evidence>
<dbReference type="InterPro" id="IPR036388">
    <property type="entry name" value="WH-like_DNA-bd_sf"/>
</dbReference>
<protein>
    <recommendedName>
        <fullName evidence="19">RecQ-like DNA helicase BLM</fullName>
        <ecNumber evidence="17">5.6.2.4</ecNumber>
    </recommendedName>
    <alternativeName>
        <fullName evidence="18">DNA 3'-5' helicase BLM</fullName>
    </alternativeName>
</protein>
<feature type="domain" description="Helicase ATP-binding" evidence="22">
    <location>
        <begin position="690"/>
        <end position="865"/>
    </location>
</feature>
<feature type="compositionally biased region" description="Polar residues" evidence="20">
    <location>
        <begin position="604"/>
        <end position="617"/>
    </location>
</feature>
<keyword evidence="9" id="KW-0347">Helicase</keyword>
<feature type="region of interest" description="Disordered" evidence="20">
    <location>
        <begin position="1328"/>
        <end position="1433"/>
    </location>
</feature>
<evidence type="ECO:0000259" key="21">
    <source>
        <dbReference type="PROSITE" id="PS50967"/>
    </source>
</evidence>
<dbReference type="PROSITE" id="PS50967">
    <property type="entry name" value="HRDC"/>
    <property type="match status" value="1"/>
</dbReference>
<keyword evidence="11" id="KW-0067">ATP-binding</keyword>
<comment type="similarity">
    <text evidence="3">Belongs to the helicase family. RecQ subfamily.</text>
</comment>
<dbReference type="OMA" id="DEDCMSW"/>
<dbReference type="Proteomes" id="UP000472265">
    <property type="component" value="Chromosome 8"/>
</dbReference>
<feature type="region of interest" description="Disordered" evidence="20">
    <location>
        <begin position="226"/>
        <end position="272"/>
    </location>
</feature>
<accession>A0A671XR77</accession>
<evidence type="ECO:0000256" key="18">
    <source>
        <dbReference type="ARBA" id="ARBA00044542"/>
    </source>
</evidence>
<reference evidence="24" key="1">
    <citation type="submission" date="2021-04" db="EMBL/GenBank/DDBJ databases">
        <authorList>
            <consortium name="Wellcome Sanger Institute Data Sharing"/>
        </authorList>
    </citation>
    <scope>NUCLEOTIDE SEQUENCE [LARGE SCALE GENOMIC DNA]</scope>
</reference>
<evidence type="ECO:0000256" key="14">
    <source>
        <dbReference type="ARBA" id="ARBA00023235"/>
    </source>
</evidence>
<dbReference type="InterPro" id="IPR014001">
    <property type="entry name" value="Helicase_ATP-bd"/>
</dbReference>
<dbReference type="InterPro" id="IPR010997">
    <property type="entry name" value="HRDC-like_sf"/>
</dbReference>
<dbReference type="GO" id="GO:0045950">
    <property type="term" value="P:negative regulation of mitotic recombination"/>
    <property type="evidence" value="ECO:0007669"/>
    <property type="project" value="Ensembl"/>
</dbReference>
<dbReference type="PANTHER" id="PTHR13710">
    <property type="entry name" value="DNA HELICASE RECQ FAMILY MEMBER"/>
    <property type="match status" value="1"/>
</dbReference>
<keyword evidence="13" id="KW-0234">DNA repair</keyword>
<evidence type="ECO:0000256" key="9">
    <source>
        <dbReference type="ARBA" id="ARBA00022806"/>
    </source>
</evidence>
<dbReference type="InParanoid" id="A0A671XR77"/>
<dbReference type="PROSITE" id="PS51192">
    <property type="entry name" value="HELICASE_ATP_BIND_1"/>
    <property type="match status" value="1"/>
</dbReference>
<dbReference type="GO" id="GO:0006260">
    <property type="term" value="P:DNA replication"/>
    <property type="evidence" value="ECO:0007669"/>
    <property type="project" value="UniProtKB-KW"/>
</dbReference>
<dbReference type="Pfam" id="PF00271">
    <property type="entry name" value="Helicase_C"/>
    <property type="match status" value="1"/>
</dbReference>
<dbReference type="GO" id="GO:0000724">
    <property type="term" value="P:double-strand break repair via homologous recombination"/>
    <property type="evidence" value="ECO:0007669"/>
    <property type="project" value="TreeGrafter"/>
</dbReference>
<keyword evidence="12" id="KW-0238">DNA-binding</keyword>
<comment type="catalytic activity">
    <reaction evidence="16">
        <text>Couples ATP hydrolysis with the unwinding of duplex DNA by translocating in the 3'-5' direction.</text>
        <dbReference type="EC" id="5.6.2.4"/>
    </reaction>
</comment>
<dbReference type="InterPro" id="IPR004589">
    <property type="entry name" value="DNA_helicase_ATP-dep_RecQ"/>
</dbReference>
<dbReference type="Pfam" id="PF09382">
    <property type="entry name" value="RQC"/>
    <property type="match status" value="1"/>
</dbReference>
<keyword evidence="25" id="KW-1185">Reference proteome</keyword>
<dbReference type="Pfam" id="PF00270">
    <property type="entry name" value="DEAD"/>
    <property type="match status" value="1"/>
</dbReference>
<gene>
    <name evidence="24" type="primary">blm</name>
</gene>
<dbReference type="GO" id="GO:0005694">
    <property type="term" value="C:chromosome"/>
    <property type="evidence" value="ECO:0007669"/>
    <property type="project" value="TreeGrafter"/>
</dbReference>
<feature type="region of interest" description="Disordered" evidence="20">
    <location>
        <begin position="1"/>
        <end position="25"/>
    </location>
</feature>
<dbReference type="GO" id="GO:0016818">
    <property type="term" value="F:hydrolase activity, acting on acid anhydrides, in phosphorus-containing anhydrides"/>
    <property type="evidence" value="ECO:0007669"/>
    <property type="project" value="InterPro"/>
</dbReference>
<keyword evidence="5" id="KW-0479">Metal-binding</keyword>
<feature type="domain" description="Helicase C-terminal" evidence="23">
    <location>
        <begin position="880"/>
        <end position="1038"/>
    </location>
</feature>
<dbReference type="InterPro" id="IPR032284">
    <property type="entry name" value="RecQ_Zn-bd"/>
</dbReference>
<dbReference type="GO" id="GO:0046872">
    <property type="term" value="F:metal ion binding"/>
    <property type="evidence" value="ECO:0007669"/>
    <property type="project" value="UniProtKB-KW"/>
</dbReference>
<dbReference type="PROSITE" id="PS51194">
    <property type="entry name" value="HELICASE_CTER"/>
    <property type="match status" value="1"/>
</dbReference>
<evidence type="ECO:0000256" key="10">
    <source>
        <dbReference type="ARBA" id="ARBA00022833"/>
    </source>
</evidence>
<evidence type="ECO:0000256" key="19">
    <source>
        <dbReference type="ARBA" id="ARBA00073450"/>
    </source>
</evidence>
<evidence type="ECO:0000256" key="17">
    <source>
        <dbReference type="ARBA" id="ARBA00034808"/>
    </source>
</evidence>
<dbReference type="Pfam" id="PF00570">
    <property type="entry name" value="HRDC"/>
    <property type="match status" value="1"/>
</dbReference>
<dbReference type="CDD" id="cd18016">
    <property type="entry name" value="DEXHc_RecQ2_BLM"/>
    <property type="match status" value="1"/>
</dbReference>
<dbReference type="GO" id="GO:0000723">
    <property type="term" value="P:telomere maintenance"/>
    <property type="evidence" value="ECO:0007669"/>
    <property type="project" value="TreeGrafter"/>
</dbReference>
<dbReference type="InterPro" id="IPR002464">
    <property type="entry name" value="DNA/RNA_helicase_DEAH_CS"/>
</dbReference>
<dbReference type="GO" id="GO:0009378">
    <property type="term" value="F:four-way junction helicase activity"/>
    <property type="evidence" value="ECO:0007669"/>
    <property type="project" value="TreeGrafter"/>
</dbReference>
<feature type="compositionally biased region" description="Low complexity" evidence="20">
    <location>
        <begin position="1366"/>
        <end position="1408"/>
    </location>
</feature>
<dbReference type="InterPro" id="IPR011545">
    <property type="entry name" value="DEAD/DEAH_box_helicase_dom"/>
</dbReference>
<dbReference type="GO" id="GO:0051321">
    <property type="term" value="P:meiotic cell cycle"/>
    <property type="evidence" value="ECO:0007669"/>
    <property type="project" value="Ensembl"/>
</dbReference>
<feature type="region of interest" description="Disordered" evidence="20">
    <location>
        <begin position="170"/>
        <end position="200"/>
    </location>
</feature>
<evidence type="ECO:0000256" key="4">
    <source>
        <dbReference type="ARBA" id="ARBA00022705"/>
    </source>
</evidence>
<dbReference type="PANTHER" id="PTHR13710:SF153">
    <property type="entry name" value="RECQ-LIKE DNA HELICASE BLM"/>
    <property type="match status" value="1"/>
</dbReference>
<feature type="compositionally biased region" description="Basic residues" evidence="20">
    <location>
        <begin position="1347"/>
        <end position="1365"/>
    </location>
</feature>
<dbReference type="SUPFAM" id="SSF46785">
    <property type="entry name" value="Winged helix' DNA-binding domain"/>
    <property type="match status" value="1"/>
</dbReference>
<reference evidence="24" key="2">
    <citation type="submission" date="2025-08" db="UniProtKB">
        <authorList>
            <consortium name="Ensembl"/>
        </authorList>
    </citation>
    <scope>IDENTIFICATION</scope>
</reference>
<dbReference type="InterPro" id="IPR032437">
    <property type="entry name" value="BLM_N"/>
</dbReference>
<evidence type="ECO:0000256" key="12">
    <source>
        <dbReference type="ARBA" id="ARBA00023125"/>
    </source>
</evidence>
<evidence type="ECO:0000256" key="13">
    <source>
        <dbReference type="ARBA" id="ARBA00023204"/>
    </source>
</evidence>
<keyword evidence="6" id="KW-0547">Nucleotide-binding</keyword>
<feature type="compositionally biased region" description="Polar residues" evidence="20">
    <location>
        <begin position="177"/>
        <end position="189"/>
    </location>
</feature>
<evidence type="ECO:0000256" key="15">
    <source>
        <dbReference type="ARBA" id="ARBA00023242"/>
    </source>
</evidence>
<evidence type="ECO:0000313" key="25">
    <source>
        <dbReference type="Proteomes" id="UP000472265"/>
    </source>
</evidence>
<dbReference type="InterPro" id="IPR018982">
    <property type="entry name" value="RQC_domain"/>
</dbReference>
<feature type="compositionally biased region" description="Polar residues" evidence="20">
    <location>
        <begin position="131"/>
        <end position="148"/>
    </location>
</feature>
<dbReference type="SUPFAM" id="SSF52540">
    <property type="entry name" value="P-loop containing nucleoside triphosphate hydrolases"/>
    <property type="match status" value="2"/>
</dbReference>
<dbReference type="NCBIfam" id="TIGR00614">
    <property type="entry name" value="recQ_fam"/>
    <property type="match status" value="1"/>
</dbReference>
<dbReference type="SMART" id="SM00490">
    <property type="entry name" value="HELICc"/>
    <property type="match status" value="1"/>
</dbReference>
<organism evidence="24 25">
    <name type="scientific">Sparus aurata</name>
    <name type="common">Gilthead sea bream</name>
    <dbReference type="NCBI Taxonomy" id="8175"/>
    <lineage>
        <taxon>Eukaryota</taxon>
        <taxon>Metazoa</taxon>
        <taxon>Chordata</taxon>
        <taxon>Craniata</taxon>
        <taxon>Vertebrata</taxon>
        <taxon>Euteleostomi</taxon>
        <taxon>Actinopterygii</taxon>
        <taxon>Neopterygii</taxon>
        <taxon>Teleostei</taxon>
        <taxon>Neoteleostei</taxon>
        <taxon>Acanthomorphata</taxon>
        <taxon>Eupercaria</taxon>
        <taxon>Spariformes</taxon>
        <taxon>Sparidae</taxon>
        <taxon>Sparus</taxon>
    </lineage>
</organism>
<dbReference type="FunFam" id="3.40.50.300:FF:000340">
    <property type="entry name" value="Bloom syndrome, RecQ helicase"/>
    <property type="match status" value="1"/>
</dbReference>
<dbReference type="GO" id="GO:0043138">
    <property type="term" value="F:3'-5' DNA helicase activity"/>
    <property type="evidence" value="ECO:0007669"/>
    <property type="project" value="UniProtKB-EC"/>
</dbReference>
<dbReference type="PROSITE" id="PS00690">
    <property type="entry name" value="DEAH_ATP_HELICASE"/>
    <property type="match status" value="1"/>
</dbReference>
<dbReference type="InterPro" id="IPR001650">
    <property type="entry name" value="Helicase_C-like"/>
</dbReference>
<dbReference type="GO" id="GO:0005737">
    <property type="term" value="C:cytoplasm"/>
    <property type="evidence" value="ECO:0007669"/>
    <property type="project" value="TreeGrafter"/>
</dbReference>
<evidence type="ECO:0000256" key="5">
    <source>
        <dbReference type="ARBA" id="ARBA00022723"/>
    </source>
</evidence>
<reference evidence="24" key="3">
    <citation type="submission" date="2025-09" db="UniProtKB">
        <authorList>
            <consortium name="Ensembl"/>
        </authorList>
    </citation>
    <scope>IDENTIFICATION</scope>
</reference>
<evidence type="ECO:0000256" key="6">
    <source>
        <dbReference type="ARBA" id="ARBA00022741"/>
    </source>
</evidence>
<dbReference type="InterPro" id="IPR012532">
    <property type="entry name" value="BDHCT"/>
</dbReference>
<dbReference type="SUPFAM" id="SSF47819">
    <property type="entry name" value="HRDC-like"/>
    <property type="match status" value="1"/>
</dbReference>
<sequence>MSGLPQNNLKEQLARHSNAAQSRLSLAKPKTGAFCFKKKSSSGTTKVEVPSKVISSNVLANRNVNVPKSSLVTESPLTFSNKLERPQKSKVNSLFTASSKGMSDSISLAGDCAAASQTPSAVSAIKAATAPTKSDNQFTSSTRGTSSLDAPLGFPLDDWDDFDDFETPVKTKKDSFSSEITGKSNNTEPSPGGEKTQFAGKNGLSINEQSCIETDELDNSVDKAAILPGPSLKQDPAESELVDSPIKTTRRRRRPPPPPPPKSVFSDSEEDNDVEFEPFKGTAGKKLFVEAFVYLICTLFGRNQESFEQAISLCLSDNKKTWIDPKVIELDENTEPEDDLDFIPPSPIPDEISSALETRFKSAATENRDTPVQSKGPVTTLHEPSDHHSKDKTNEQLFTIMESICALVDSIPEYELIGLSCGNELLLKRAQRKRIIATGGGSLMRMQQPDSTVLSEPSFKDKSSFSCDTSSLMSSNCSVSMDSKNPLQIRRSSAFSMEYDTDHSDSIINVKPLHSEHSRATHMESESIGDSPNPYIDCSKKSSTDLNGSDLFFSTEKSETSAVQSKSKTSAVYNKEPDDFYDDDFDIDDFNDSDIPDYFDKTPTAPQQNSRTVTTTVKEGGPSKSTWERKPTTPVSAPKPSKISSPEPNFRNPAHDRFRGFSFPYSQEMMKIFHKRFGLHQFRFNQLEAINAALQGEDTFILMPTGGGKSLCYQLPACVSPGVTVVISPLKSLIVDQVQKLTTLDIPATSLSGDKSESEAARIYMQLSRKDPIIKLLYVTPEKVSASNRLISTLHNLYDRGLLARFVIDEAHCVSQWGHDFRPDYKKLHELRQKFPKVAMMALTATATPRVQKDILHQLNMTRPQVFTMSFNRTNLKYAVLPKKPKKVDEDCISWIKKHYPRDSGIVYCLSRNDCDSMAESLQRAGLLALSYHAGLNDADREYVQTKWINQDGCQVICATIAFGMGIDKPDVRYVIHASLPKSVEGYYQESGRAGRDGEISHCILFYTYSDVQRIKRIISMDREGDRQAKATHFNNLHSMVHFCENTMECRRIQLLAYFGELKFNKSFCKDHSDVSCDNCSKPNQYKLRNVTDDVKKIVRFAQENCEKVGGGYRKTSQQNRLTLNMLVDIFIGSKSAKVQTGMFGMGGAYSRHNADRLFKKLILDNILMEDLYITNGGQAVSYISAGPKAMNVLNGHMQVEFYETESASSIRKHKAAVSKNVTQREEKVQECLKELTDLCKQLGKAFGVHYFNIFSTTTLKNIAEKLSPDTEVLLQIDGVTEDKLEKYGAEVIQVLEKYTPWQMTAEEPTDNGGDGWIDTTAGRARIDYDDDEDAESSTYFSNRAPRGQKRKKAPFFQYSKKKKGNYNSKGRGYSSNRSSSSSGSRGGSKAAGRGSRSSAGDTSAGRRPGFMSIPTPQTNHRPFLKPTYSHLG</sequence>
<dbReference type="InterPro" id="IPR044876">
    <property type="entry name" value="HRDC_dom_sf"/>
</dbReference>
<keyword evidence="10" id="KW-0862">Zinc</keyword>
<keyword evidence="15" id="KW-0539">Nucleus</keyword>
<dbReference type="FunFam" id="3.40.50.300:FF:000537">
    <property type="entry name" value="Bloom syndrome RecQ-like helicase"/>
    <property type="match status" value="1"/>
</dbReference>
<name>A0A671XR77_SPAAU</name>
<feature type="region of interest" description="Disordered" evidence="20">
    <location>
        <begin position="127"/>
        <end position="151"/>
    </location>
</feature>
<evidence type="ECO:0000256" key="2">
    <source>
        <dbReference type="ARBA" id="ARBA00004123"/>
    </source>
</evidence>
<dbReference type="SMART" id="SM00487">
    <property type="entry name" value="DEXDc"/>
    <property type="match status" value="1"/>
</dbReference>
<dbReference type="GO" id="GO:0007281">
    <property type="term" value="P:germ cell development"/>
    <property type="evidence" value="ECO:0007669"/>
    <property type="project" value="Ensembl"/>
</dbReference>